<dbReference type="CDD" id="cd01392">
    <property type="entry name" value="HTH_LacI"/>
    <property type="match status" value="1"/>
</dbReference>
<evidence type="ECO:0000313" key="6">
    <source>
        <dbReference type="EMBL" id="MFC7088871.1"/>
    </source>
</evidence>
<gene>
    <name evidence="6" type="ORF">ACFQH5_04800</name>
</gene>
<dbReference type="CDD" id="cd06267">
    <property type="entry name" value="PBP1_LacI_sugar_binding-like"/>
    <property type="match status" value="1"/>
</dbReference>
<evidence type="ECO:0000256" key="3">
    <source>
        <dbReference type="ARBA" id="ARBA00023125"/>
    </source>
</evidence>
<evidence type="ECO:0000256" key="2">
    <source>
        <dbReference type="ARBA" id="ARBA00023015"/>
    </source>
</evidence>
<dbReference type="InterPro" id="IPR028082">
    <property type="entry name" value="Peripla_BP_I"/>
</dbReference>
<dbReference type="EMBL" id="JBHSZP010000013">
    <property type="protein sequence ID" value="MFC7088871.1"/>
    <property type="molecule type" value="Genomic_DNA"/>
</dbReference>
<keyword evidence="3 6" id="KW-0238">DNA-binding</keyword>
<dbReference type="PANTHER" id="PTHR30146">
    <property type="entry name" value="LACI-RELATED TRANSCRIPTIONAL REPRESSOR"/>
    <property type="match status" value="1"/>
</dbReference>
<protein>
    <submittedName>
        <fullName evidence="6">LacI family DNA-binding transcriptional regulator</fullName>
    </submittedName>
</protein>
<dbReference type="PANTHER" id="PTHR30146:SF151">
    <property type="entry name" value="HTH-TYPE TRANSCRIPTIONAL REPRESSOR CYTR"/>
    <property type="match status" value="1"/>
</dbReference>
<dbReference type="InterPro" id="IPR010982">
    <property type="entry name" value="Lambda_DNA-bd_dom_sf"/>
</dbReference>
<dbReference type="SMART" id="SM00354">
    <property type="entry name" value="HTH_LACI"/>
    <property type="match status" value="1"/>
</dbReference>
<proteinExistence type="predicted"/>
<dbReference type="Pfam" id="PF00532">
    <property type="entry name" value="Peripla_BP_1"/>
    <property type="match status" value="1"/>
</dbReference>
<dbReference type="Gene3D" id="1.10.260.40">
    <property type="entry name" value="lambda repressor-like DNA-binding domains"/>
    <property type="match status" value="1"/>
</dbReference>
<dbReference type="Pfam" id="PF00356">
    <property type="entry name" value="LacI"/>
    <property type="match status" value="1"/>
</dbReference>
<evidence type="ECO:0000259" key="5">
    <source>
        <dbReference type="PROSITE" id="PS50932"/>
    </source>
</evidence>
<keyword evidence="7" id="KW-1185">Reference proteome</keyword>
<dbReference type="SUPFAM" id="SSF53822">
    <property type="entry name" value="Periplasmic binding protein-like I"/>
    <property type="match status" value="1"/>
</dbReference>
<keyword evidence="4" id="KW-0804">Transcription</keyword>
<dbReference type="Gene3D" id="3.40.50.2300">
    <property type="match status" value="2"/>
</dbReference>
<dbReference type="Proteomes" id="UP001596411">
    <property type="component" value="Unassembled WGS sequence"/>
</dbReference>
<dbReference type="InterPro" id="IPR000843">
    <property type="entry name" value="HTH_LacI"/>
</dbReference>
<evidence type="ECO:0000256" key="4">
    <source>
        <dbReference type="ARBA" id="ARBA00023163"/>
    </source>
</evidence>
<dbReference type="GO" id="GO:0003677">
    <property type="term" value="F:DNA binding"/>
    <property type="evidence" value="ECO:0007669"/>
    <property type="project" value="UniProtKB-KW"/>
</dbReference>
<dbReference type="RefSeq" id="WP_346062508.1">
    <property type="nucleotide sequence ID" value="NZ_BAAADR010000012.1"/>
</dbReference>
<dbReference type="PROSITE" id="PS50932">
    <property type="entry name" value="HTH_LACI_2"/>
    <property type="match status" value="1"/>
</dbReference>
<name>A0ABW2EXL9_9GAMM</name>
<dbReference type="SUPFAM" id="SSF47413">
    <property type="entry name" value="lambda repressor-like DNA-binding domains"/>
    <property type="match status" value="1"/>
</dbReference>
<accession>A0ABW2EXL9</accession>
<reference evidence="7" key="1">
    <citation type="journal article" date="2019" name="Int. J. Syst. Evol. Microbiol.">
        <title>The Global Catalogue of Microorganisms (GCM) 10K type strain sequencing project: providing services to taxonomists for standard genome sequencing and annotation.</title>
        <authorList>
            <consortium name="The Broad Institute Genomics Platform"/>
            <consortium name="The Broad Institute Genome Sequencing Center for Infectious Disease"/>
            <person name="Wu L."/>
            <person name="Ma J."/>
        </authorList>
    </citation>
    <scope>NUCLEOTIDE SEQUENCE [LARGE SCALE GENOMIC DNA]</scope>
    <source>
        <strain evidence="7">CGMCC 1.13666</strain>
    </source>
</reference>
<evidence type="ECO:0000313" key="7">
    <source>
        <dbReference type="Proteomes" id="UP001596411"/>
    </source>
</evidence>
<keyword evidence="1" id="KW-0678">Repressor</keyword>
<dbReference type="InterPro" id="IPR001761">
    <property type="entry name" value="Peripla_BP/Lac1_sug-bd_dom"/>
</dbReference>
<sequence>MVRRSKATITDIAKHVGMTNMTVSRALNKPHLVKPATRDKILAAARELGYVPNAFASTLRSRENRLIGLVTASVDNPFYSEVIKAISRAAKQQNYTIMLIDTDGSPELEEVAIETLLSYQVAGIILSPVADDADYRPAYLDRLRQARLPMVMLDRTLNVSDFSRVILDNRLAGRLLGELLADRGIHRVLALTGPRDSRISLERLAGFEEAYRAADVELTFETRAGDYTLQPAYRDMAAYLRRGTLPDAVFGFNQLITLGAMRALHDACVSRDEVMVVGVDRLPYADIFDVSVPCAVHDTYRAGHEAFRLLFEQIQDPTAASREVVVSAKLVN</sequence>
<feature type="domain" description="HTH lacI-type" evidence="5">
    <location>
        <begin position="7"/>
        <end position="61"/>
    </location>
</feature>
<organism evidence="6 7">
    <name type="scientific">Halomonas salifodinae</name>
    <dbReference type="NCBI Taxonomy" id="438745"/>
    <lineage>
        <taxon>Bacteria</taxon>
        <taxon>Pseudomonadati</taxon>
        <taxon>Pseudomonadota</taxon>
        <taxon>Gammaproteobacteria</taxon>
        <taxon>Oceanospirillales</taxon>
        <taxon>Halomonadaceae</taxon>
        <taxon>Halomonas</taxon>
    </lineage>
</organism>
<comment type="caution">
    <text evidence="6">The sequence shown here is derived from an EMBL/GenBank/DDBJ whole genome shotgun (WGS) entry which is preliminary data.</text>
</comment>
<keyword evidence="2" id="KW-0805">Transcription regulation</keyword>
<evidence type="ECO:0000256" key="1">
    <source>
        <dbReference type="ARBA" id="ARBA00022491"/>
    </source>
</evidence>